<dbReference type="SUPFAM" id="SSF48208">
    <property type="entry name" value="Six-hairpin glycosidases"/>
    <property type="match status" value="1"/>
</dbReference>
<evidence type="ECO:0000313" key="5">
    <source>
        <dbReference type="Proteomes" id="UP001517247"/>
    </source>
</evidence>
<evidence type="ECO:0000256" key="1">
    <source>
        <dbReference type="ARBA" id="ARBA00022801"/>
    </source>
</evidence>
<reference evidence="4 5" key="1">
    <citation type="submission" date="2024-12" db="EMBL/GenBank/DDBJ databases">
        <authorList>
            <person name="Hu S."/>
        </authorList>
    </citation>
    <scope>NUCLEOTIDE SEQUENCE [LARGE SCALE GENOMIC DNA]</scope>
    <source>
        <strain evidence="4 5">THG-T11</strain>
    </source>
</reference>
<dbReference type="InterPro" id="IPR008928">
    <property type="entry name" value="6-hairpin_glycosidase_sf"/>
</dbReference>
<dbReference type="Proteomes" id="UP001517247">
    <property type="component" value="Unassembled WGS sequence"/>
</dbReference>
<dbReference type="RefSeq" id="WP_138722649.1">
    <property type="nucleotide sequence ID" value="NZ_SSHJ02000005.1"/>
</dbReference>
<feature type="signal peptide" evidence="3">
    <location>
        <begin position="1"/>
        <end position="25"/>
    </location>
</feature>
<proteinExistence type="inferred from homology"/>
<evidence type="ECO:0000256" key="2">
    <source>
        <dbReference type="ARBA" id="ARBA00038358"/>
    </source>
</evidence>
<gene>
    <name evidence="4" type="ORF">E6A44_008230</name>
</gene>
<organism evidence="4 5">
    <name type="scientific">Pedobacter ureilyticus</name>
    <dbReference type="NCBI Taxonomy" id="1393051"/>
    <lineage>
        <taxon>Bacteria</taxon>
        <taxon>Pseudomonadati</taxon>
        <taxon>Bacteroidota</taxon>
        <taxon>Sphingobacteriia</taxon>
        <taxon>Sphingobacteriales</taxon>
        <taxon>Sphingobacteriaceae</taxon>
        <taxon>Pedobacter</taxon>
    </lineage>
</organism>
<dbReference type="PANTHER" id="PTHR36845">
    <property type="entry name" value="HYDROLASE, PUTATIVE (AFU_ORTHOLOGUE AFUA_7G05090)-RELATED"/>
    <property type="match status" value="1"/>
</dbReference>
<dbReference type="InterPro" id="IPR012341">
    <property type="entry name" value="6hp_glycosidase-like_sf"/>
</dbReference>
<keyword evidence="3" id="KW-0732">Signal</keyword>
<protein>
    <submittedName>
        <fullName evidence="4">Glycoside hydrolase family 88 protein</fullName>
    </submittedName>
</protein>
<name>A0ABW9J4V0_9SPHI</name>
<feature type="chain" id="PRO_5046795862" evidence="3">
    <location>
        <begin position="26"/>
        <end position="409"/>
    </location>
</feature>
<comment type="similarity">
    <text evidence="2">Belongs to the glycosyl hydrolase 88 family.</text>
</comment>
<dbReference type="EMBL" id="SSHJ02000005">
    <property type="protein sequence ID" value="MFN0255554.1"/>
    <property type="molecule type" value="Genomic_DNA"/>
</dbReference>
<sequence length="409" mass="46543">MYKINFKTFVVASALVVCCLSESFAQKKLDTAFLNQQLNDAVSQIKVLATKTPEHLLPRSFEKGKSTHSESGWWTSGFYPGTLLYLYEYSKDRELLTLAKQKLKLLEKEQFNETTHDLGFMLYCSFGNMMRITGDTATYKPILLTGAKSLATRYSPITKTIRSWDFDNFPVIIDNMMNLEFLTAAARLGGEKRLHDIAVTHANTTMKEHYRKDMSCYHVVDYNPKDGSVIKKKTNQGAFDESAWARGQAWGLYGYAMMYRETGNKKYLKFANKIAKYMLKHPNMPKDLIPYWDFNAPNLPDTSKYAAYRTNREASTASLMASAFLEMSTQVKGKLSKEYFDLATTIIQNLSAPTYKAALGDNGGYLLKYSVGNIPAKSEIDVPLTYADYYYVEALLRYKRLLAGRKVVD</sequence>
<evidence type="ECO:0000256" key="3">
    <source>
        <dbReference type="SAM" id="SignalP"/>
    </source>
</evidence>
<keyword evidence="5" id="KW-1185">Reference proteome</keyword>
<accession>A0ABW9J4V0</accession>
<dbReference type="GO" id="GO:0016787">
    <property type="term" value="F:hydrolase activity"/>
    <property type="evidence" value="ECO:0007669"/>
    <property type="project" value="UniProtKB-KW"/>
</dbReference>
<dbReference type="InterPro" id="IPR052369">
    <property type="entry name" value="UG_Glycosaminoglycan_Hydrolase"/>
</dbReference>
<comment type="caution">
    <text evidence="4">The sequence shown here is derived from an EMBL/GenBank/DDBJ whole genome shotgun (WGS) entry which is preliminary data.</text>
</comment>
<keyword evidence="1 4" id="KW-0378">Hydrolase</keyword>
<evidence type="ECO:0000313" key="4">
    <source>
        <dbReference type="EMBL" id="MFN0255554.1"/>
    </source>
</evidence>
<dbReference type="PANTHER" id="PTHR36845:SF1">
    <property type="entry name" value="HYDROLASE, PUTATIVE (AFU_ORTHOLOGUE AFUA_7G05090)-RELATED"/>
    <property type="match status" value="1"/>
</dbReference>
<dbReference type="Gene3D" id="1.50.10.10">
    <property type="match status" value="1"/>
</dbReference>